<proteinExistence type="inferred from homology"/>
<dbReference type="STRING" id="4572.M8A4C1"/>
<evidence type="ECO:0000259" key="7">
    <source>
        <dbReference type="Pfam" id="PF25019"/>
    </source>
</evidence>
<dbReference type="Pfam" id="PF25019">
    <property type="entry name" value="LRR_R13L1-DRL21"/>
    <property type="match status" value="1"/>
</dbReference>
<sequence length="357" mass="39799">MAREEVHMLLGFRREIDKMDIKLRDLKNFLADADKRNITDKSVQEWVGELKRAMYEVADILDLCQLKAMERRPYTLDMWCFNPLLFCMRNPSHAHDIGTRIKALNKRLDTIKEQSTAFSFINLSAYEDRSSKVQTSNSGNTSRETSGGFDRLGVVGEKIEEDTRKLVEIMLTEKEGNTNIMVVAIVGVGGIAKAKLGEKVHLTNLDLTCSSILGDNGLIREEDMVSEEEQQRIEKVFDELCPPPRLKKLTIKNCSKVKLLEGVPALQTLVLVDLDMETLPEYMRGWEQQQYDDGSGAVEMADTQNSKEAEVADNSLVAAVFPKCGGLLAPLLPRPRPGAMVEVAAPAAPRSTASTPL</sequence>
<dbReference type="OMA" id="NIPATSW"/>
<reference evidence="8" key="1">
    <citation type="journal article" date="2013" name="Nature">
        <title>Draft genome of the wheat A-genome progenitor Triticum urartu.</title>
        <authorList>
            <person name="Ling H.Q."/>
            <person name="Zhao S."/>
            <person name="Liu D."/>
            <person name="Wang J."/>
            <person name="Sun H."/>
            <person name="Zhang C."/>
            <person name="Fan H."/>
            <person name="Li D."/>
            <person name="Dong L."/>
            <person name="Tao Y."/>
            <person name="Gao C."/>
            <person name="Wu H."/>
            <person name="Li Y."/>
            <person name="Cui Y."/>
            <person name="Guo X."/>
            <person name="Zheng S."/>
            <person name="Wang B."/>
            <person name="Yu K."/>
            <person name="Liang Q."/>
            <person name="Yang W."/>
            <person name="Lou X."/>
            <person name="Chen J."/>
            <person name="Feng M."/>
            <person name="Jian J."/>
            <person name="Zhang X."/>
            <person name="Luo G."/>
            <person name="Jiang Y."/>
            <person name="Liu J."/>
            <person name="Wang Z."/>
            <person name="Sha Y."/>
            <person name="Zhang B."/>
            <person name="Wu H."/>
            <person name="Tang D."/>
            <person name="Shen Q."/>
            <person name="Xue P."/>
            <person name="Zou S."/>
            <person name="Wang X."/>
            <person name="Liu X."/>
            <person name="Wang F."/>
            <person name="Yang Y."/>
            <person name="An X."/>
            <person name="Dong Z."/>
            <person name="Zhang K."/>
            <person name="Zhang X."/>
            <person name="Luo M.C."/>
            <person name="Dvorak J."/>
            <person name="Tong Y."/>
            <person name="Wang J."/>
            <person name="Yang H."/>
            <person name="Li Z."/>
            <person name="Wang D."/>
            <person name="Zhang A."/>
            <person name="Wang J."/>
        </authorList>
    </citation>
    <scope>NUCLEOTIDE SEQUENCE</scope>
</reference>
<dbReference type="EMBL" id="KD026227">
    <property type="protein sequence ID" value="EMS66856.1"/>
    <property type="molecule type" value="Genomic_DNA"/>
</dbReference>
<name>M8A4C1_TRIUA</name>
<feature type="domain" description="Disease resistance N-terminal" evidence="6">
    <location>
        <begin position="2"/>
        <end position="72"/>
    </location>
</feature>
<dbReference type="AlphaFoldDB" id="M8A4C1"/>
<keyword evidence="5" id="KW-0611">Plant defense</keyword>
<dbReference type="PANTHER" id="PTHR19338:SF73">
    <property type="entry name" value="DISEASE RESISTANCE PROTEIN RGA2-LIKE"/>
    <property type="match status" value="1"/>
</dbReference>
<evidence type="ECO:0000256" key="3">
    <source>
        <dbReference type="ARBA" id="ARBA00022737"/>
    </source>
</evidence>
<evidence type="ECO:0000256" key="4">
    <source>
        <dbReference type="ARBA" id="ARBA00022741"/>
    </source>
</evidence>
<dbReference type="Pfam" id="PF18052">
    <property type="entry name" value="Rx_N"/>
    <property type="match status" value="1"/>
</dbReference>
<protein>
    <submittedName>
        <fullName evidence="8">Uncharacterized protein</fullName>
    </submittedName>
</protein>
<comment type="similarity">
    <text evidence="1">Belongs to the disease resistance NB-LRR family.</text>
</comment>
<dbReference type="Gene3D" id="1.20.5.4130">
    <property type="match status" value="1"/>
</dbReference>
<evidence type="ECO:0000259" key="6">
    <source>
        <dbReference type="Pfam" id="PF18052"/>
    </source>
</evidence>
<organism evidence="8">
    <name type="scientific">Triticum urartu</name>
    <name type="common">Red wild einkorn</name>
    <name type="synonym">Crithodium urartu</name>
    <dbReference type="NCBI Taxonomy" id="4572"/>
    <lineage>
        <taxon>Eukaryota</taxon>
        <taxon>Viridiplantae</taxon>
        <taxon>Streptophyta</taxon>
        <taxon>Embryophyta</taxon>
        <taxon>Tracheophyta</taxon>
        <taxon>Spermatophyta</taxon>
        <taxon>Magnoliopsida</taxon>
        <taxon>Liliopsida</taxon>
        <taxon>Poales</taxon>
        <taxon>Poaceae</taxon>
        <taxon>BOP clade</taxon>
        <taxon>Pooideae</taxon>
        <taxon>Triticodae</taxon>
        <taxon>Triticeae</taxon>
        <taxon>Triticinae</taxon>
        <taxon>Triticum</taxon>
    </lineage>
</organism>
<dbReference type="InterPro" id="IPR041118">
    <property type="entry name" value="Rx_N"/>
</dbReference>
<dbReference type="CDD" id="cd14798">
    <property type="entry name" value="RX-CC_like"/>
    <property type="match status" value="1"/>
</dbReference>
<dbReference type="InterPro" id="IPR038005">
    <property type="entry name" value="RX-like_CC"/>
</dbReference>
<evidence type="ECO:0000256" key="5">
    <source>
        <dbReference type="ARBA" id="ARBA00022821"/>
    </source>
</evidence>
<dbReference type="GO" id="GO:0000166">
    <property type="term" value="F:nucleotide binding"/>
    <property type="evidence" value="ECO:0007669"/>
    <property type="project" value="UniProtKB-KW"/>
</dbReference>
<keyword evidence="4" id="KW-0547">Nucleotide-binding</keyword>
<gene>
    <name evidence="8" type="ORF">TRIUR3_03242</name>
</gene>
<dbReference type="PANTHER" id="PTHR19338">
    <property type="entry name" value="TRANSLOCASE OF INNER MITOCHONDRIAL MEMBRANE 13 HOMOLOG"/>
    <property type="match status" value="1"/>
</dbReference>
<keyword evidence="2" id="KW-0433">Leucine-rich repeat</keyword>
<dbReference type="GO" id="GO:0006952">
    <property type="term" value="P:defense response"/>
    <property type="evidence" value="ECO:0007669"/>
    <property type="project" value="UniProtKB-KW"/>
</dbReference>
<evidence type="ECO:0000313" key="8">
    <source>
        <dbReference type="EMBL" id="EMS66856.1"/>
    </source>
</evidence>
<dbReference type="eggNOG" id="KOG4658">
    <property type="taxonomic scope" value="Eukaryota"/>
</dbReference>
<dbReference type="InterPro" id="IPR056789">
    <property type="entry name" value="LRR_R13L1-DRL21"/>
</dbReference>
<evidence type="ECO:0000256" key="1">
    <source>
        <dbReference type="ARBA" id="ARBA00008894"/>
    </source>
</evidence>
<feature type="domain" description="R13L1/DRL21-like LRR repeat region" evidence="7">
    <location>
        <begin position="191"/>
        <end position="270"/>
    </location>
</feature>
<accession>M8A4C1</accession>
<keyword evidence="3" id="KW-0677">Repeat</keyword>
<evidence type="ECO:0000256" key="2">
    <source>
        <dbReference type="ARBA" id="ARBA00022614"/>
    </source>
</evidence>